<keyword evidence="2" id="KW-1185">Reference proteome</keyword>
<dbReference type="Proteomes" id="UP000245252">
    <property type="component" value="Unassembled WGS sequence"/>
</dbReference>
<reference evidence="1 2" key="1">
    <citation type="submission" date="2018-05" db="EMBL/GenBank/DDBJ databases">
        <title>The draft genome of strain NS-104.</title>
        <authorList>
            <person name="Hang P."/>
            <person name="Jiang J."/>
        </authorList>
    </citation>
    <scope>NUCLEOTIDE SEQUENCE [LARGE SCALE GENOMIC DNA]</scope>
    <source>
        <strain evidence="1 2">NS-104</strain>
    </source>
</reference>
<dbReference type="Pfam" id="PF09684">
    <property type="entry name" value="Tail_P2_I"/>
    <property type="match status" value="1"/>
</dbReference>
<comment type="caution">
    <text evidence="1">The sequence shown here is derived from an EMBL/GenBank/DDBJ whole genome shotgun (WGS) entry which is preliminary data.</text>
</comment>
<protein>
    <submittedName>
        <fullName evidence="1">Phage tail protein I</fullName>
    </submittedName>
</protein>
<dbReference type="AlphaFoldDB" id="A0A2U2DFB4"/>
<gene>
    <name evidence="1" type="ORF">DEM27_33355</name>
</gene>
<dbReference type="OrthoDB" id="90759at2"/>
<dbReference type="EMBL" id="QFBC01000052">
    <property type="protein sequence ID" value="PWE52016.1"/>
    <property type="molecule type" value="Genomic_DNA"/>
</dbReference>
<accession>A0A2U2DFB4</accession>
<sequence length="405" mass="45139">MAADFVSLLPPGSTTPYERAIEQTSGERWLALDVDIIRRYKDPWTCPEHLLNFLAFERSVDIWDETWDVLKKRAVIASAPADHRLKGTEAGTRRYIDIAGGKLIQTVTRPQAIYATPNLSKAEWDAYIARHPKVRITLARATGRWRVPNGTYVGRTFVGRDCISVDTGPALHGRRAYLLKDGVQTPLQIETVAMSDEDRIGKTIERVIVPGRAAPHSHIGQIFVGASYIAAWNVPTRAYSFALDRQYLHRESSLSLTAVPVGYMPRDTRYVRESMKGERGPWQFVGDHIGQSFIGRDRGGELLADVLHVIDPAIPVPKTLGASFIGHGRIGMPAHRAELLIDWRAKRNRKHVYIGRTFAGHGFIGPSVSGRRALLLSAVAASKRLSDRIAVSFETVRPRTYADGY</sequence>
<dbReference type="RefSeq" id="WP_109462513.1">
    <property type="nucleotide sequence ID" value="NZ_QFBC01000052.1"/>
</dbReference>
<name>A0A2U2DFB4_9HYPH</name>
<feature type="non-terminal residue" evidence="1">
    <location>
        <position position="405"/>
    </location>
</feature>
<proteinExistence type="predicted"/>
<dbReference type="NCBIfam" id="TIGR01634">
    <property type="entry name" value="tail_P2_I"/>
    <property type="match status" value="1"/>
</dbReference>
<dbReference type="InterPro" id="IPR006521">
    <property type="entry name" value="Tail_protein_I"/>
</dbReference>
<evidence type="ECO:0000313" key="2">
    <source>
        <dbReference type="Proteomes" id="UP000245252"/>
    </source>
</evidence>
<organism evidence="1 2">
    <name type="scientific">Metarhizobium album</name>
    <dbReference type="NCBI Taxonomy" id="2182425"/>
    <lineage>
        <taxon>Bacteria</taxon>
        <taxon>Pseudomonadati</taxon>
        <taxon>Pseudomonadota</taxon>
        <taxon>Alphaproteobacteria</taxon>
        <taxon>Hyphomicrobiales</taxon>
        <taxon>Rhizobiaceae</taxon>
        <taxon>Metarhizobium</taxon>
    </lineage>
</organism>
<evidence type="ECO:0000313" key="1">
    <source>
        <dbReference type="EMBL" id="PWE52016.1"/>
    </source>
</evidence>